<reference evidence="5 6" key="1">
    <citation type="submission" date="2016-03" db="EMBL/GenBank/DDBJ databases">
        <authorList>
            <person name="Ploux O."/>
        </authorList>
    </citation>
    <scope>NUCLEOTIDE SEQUENCE [LARGE SCALE GENOMIC DNA]</scope>
    <source>
        <strain evidence="5 6">R0</strain>
    </source>
</reference>
<dbReference type="AlphaFoldDB" id="A0A150WF38"/>
<dbReference type="Gene3D" id="3.20.20.370">
    <property type="entry name" value="Glycoside hydrolase/deacetylase"/>
    <property type="match status" value="1"/>
</dbReference>
<dbReference type="SUPFAM" id="SSF88713">
    <property type="entry name" value="Glycoside hydrolase/deacetylase"/>
    <property type="match status" value="1"/>
</dbReference>
<dbReference type="Proteomes" id="UP000075320">
    <property type="component" value="Unassembled WGS sequence"/>
</dbReference>
<dbReference type="InterPro" id="IPR011330">
    <property type="entry name" value="Glyco_hydro/deAcase_b/a-brl"/>
</dbReference>
<name>A0A150WF38_BDEBC</name>
<evidence type="ECO:0000313" key="5">
    <source>
        <dbReference type="EMBL" id="KYG61639.1"/>
    </source>
</evidence>
<dbReference type="InterPro" id="IPR002509">
    <property type="entry name" value="NODB_dom"/>
</dbReference>
<dbReference type="OrthoDB" id="9816280at2"/>
<comment type="caution">
    <text evidence="5">The sequence shown here is derived from an EMBL/GenBank/DDBJ whole genome shotgun (WGS) entry which is preliminary data.</text>
</comment>
<dbReference type="PANTHER" id="PTHR10587">
    <property type="entry name" value="GLYCOSYL TRANSFERASE-RELATED"/>
    <property type="match status" value="1"/>
</dbReference>
<keyword evidence="2" id="KW-0378">Hydrolase</keyword>
<protein>
    <recommendedName>
        <fullName evidence="4">NodB homology domain-containing protein</fullName>
    </recommendedName>
</protein>
<dbReference type="GO" id="GO:0016020">
    <property type="term" value="C:membrane"/>
    <property type="evidence" value="ECO:0007669"/>
    <property type="project" value="TreeGrafter"/>
</dbReference>
<dbReference type="GO" id="GO:0005975">
    <property type="term" value="P:carbohydrate metabolic process"/>
    <property type="evidence" value="ECO:0007669"/>
    <property type="project" value="InterPro"/>
</dbReference>
<proteinExistence type="predicted"/>
<keyword evidence="3" id="KW-0732">Signal</keyword>
<dbReference type="InterPro" id="IPR050248">
    <property type="entry name" value="Polysacc_deacetylase_ArnD"/>
</dbReference>
<dbReference type="EMBL" id="LUKE01000006">
    <property type="protein sequence ID" value="KYG61639.1"/>
    <property type="molecule type" value="Genomic_DNA"/>
</dbReference>
<dbReference type="GO" id="GO:0046872">
    <property type="term" value="F:metal ion binding"/>
    <property type="evidence" value="ECO:0007669"/>
    <property type="project" value="UniProtKB-KW"/>
</dbReference>
<dbReference type="PROSITE" id="PS51677">
    <property type="entry name" value="NODB"/>
    <property type="match status" value="1"/>
</dbReference>
<sequence>MRFLICCLTVLFVAACVHQKTSTPDPRTPASEPRESHLSAEEVQHLSKMLEEKDAKSLNELLRKTAIAQSLIASFDDRLYNLSSKADSDRLMNSSLYCKVLNLRTIQEHVDEKAIQAFEFTTNRPNDRAWILSRMEAFAAKSSLNQAAMIQLLRTVRTSEKTFCGSENCLEKEIATLKFAVAPFDDPAFADFVAKNRKEIAKYSNPRSYDLNPGNCFNESRMPNQASTYDWKNRNWVGSVLPQGSFAITYDDGPHAQYTRGIRDVWANAGMAKPAFFWLTKQALRYPEIAKELHNQGYIIGSHSDGHPDIGNLARAQSTRDLSAVNRDFYRNEIPGITNFATWKKQELDKQIPQAAATLGNIIGTKIRYFRLPYGSGVRNDVVAQYFQAMNVDHFFWRVDSLDWQDKNPVSIRNRVVTQMNTVGRGIVLFHDIHPQSLKASELLVQYFKSNPSVKAVTLDSIPGLEK</sequence>
<organism evidence="5 6">
    <name type="scientific">Bdellovibrio bacteriovorus</name>
    <dbReference type="NCBI Taxonomy" id="959"/>
    <lineage>
        <taxon>Bacteria</taxon>
        <taxon>Pseudomonadati</taxon>
        <taxon>Bdellovibrionota</taxon>
        <taxon>Bdellovibrionia</taxon>
        <taxon>Bdellovibrionales</taxon>
        <taxon>Pseudobdellovibrionaceae</taxon>
        <taxon>Bdellovibrio</taxon>
    </lineage>
</organism>
<dbReference type="PANTHER" id="PTHR10587:SF133">
    <property type="entry name" value="CHITIN DEACETYLASE 1-RELATED"/>
    <property type="match status" value="1"/>
</dbReference>
<feature type="domain" description="NodB homology" evidence="4">
    <location>
        <begin position="244"/>
        <end position="457"/>
    </location>
</feature>
<evidence type="ECO:0000256" key="3">
    <source>
        <dbReference type="SAM" id="SignalP"/>
    </source>
</evidence>
<dbReference type="PROSITE" id="PS51257">
    <property type="entry name" value="PROKAR_LIPOPROTEIN"/>
    <property type="match status" value="1"/>
</dbReference>
<evidence type="ECO:0000313" key="6">
    <source>
        <dbReference type="Proteomes" id="UP000075320"/>
    </source>
</evidence>
<evidence type="ECO:0000256" key="2">
    <source>
        <dbReference type="ARBA" id="ARBA00022801"/>
    </source>
</evidence>
<feature type="chain" id="PRO_5007572419" description="NodB homology domain-containing protein" evidence="3">
    <location>
        <begin position="20"/>
        <end position="467"/>
    </location>
</feature>
<dbReference type="CDD" id="cd10917">
    <property type="entry name" value="CE4_NodB_like_6s_7s"/>
    <property type="match status" value="1"/>
</dbReference>
<keyword evidence="6" id="KW-1185">Reference proteome</keyword>
<dbReference type="GO" id="GO:0016810">
    <property type="term" value="F:hydrolase activity, acting on carbon-nitrogen (but not peptide) bonds"/>
    <property type="evidence" value="ECO:0007669"/>
    <property type="project" value="InterPro"/>
</dbReference>
<keyword evidence="1" id="KW-0479">Metal-binding</keyword>
<evidence type="ECO:0000259" key="4">
    <source>
        <dbReference type="PROSITE" id="PS51677"/>
    </source>
</evidence>
<dbReference type="RefSeq" id="WP_061836721.1">
    <property type="nucleotide sequence ID" value="NZ_LUKE01000006.1"/>
</dbReference>
<feature type="signal peptide" evidence="3">
    <location>
        <begin position="1"/>
        <end position="19"/>
    </location>
</feature>
<dbReference type="Pfam" id="PF01522">
    <property type="entry name" value="Polysacc_deac_1"/>
    <property type="match status" value="1"/>
</dbReference>
<gene>
    <name evidence="5" type="ORF">AZI86_18240</name>
</gene>
<accession>A0A150WF38</accession>
<evidence type="ECO:0000256" key="1">
    <source>
        <dbReference type="ARBA" id="ARBA00022723"/>
    </source>
</evidence>